<organism evidence="3 4">
    <name type="scientific">Mya arenaria</name>
    <name type="common">Soft-shell clam</name>
    <dbReference type="NCBI Taxonomy" id="6604"/>
    <lineage>
        <taxon>Eukaryota</taxon>
        <taxon>Metazoa</taxon>
        <taxon>Spiralia</taxon>
        <taxon>Lophotrochozoa</taxon>
        <taxon>Mollusca</taxon>
        <taxon>Bivalvia</taxon>
        <taxon>Autobranchia</taxon>
        <taxon>Heteroconchia</taxon>
        <taxon>Euheterodonta</taxon>
        <taxon>Imparidentia</taxon>
        <taxon>Neoheterodontei</taxon>
        <taxon>Myida</taxon>
        <taxon>Myoidea</taxon>
        <taxon>Myidae</taxon>
        <taxon>Mya</taxon>
    </lineage>
</organism>
<keyword evidence="4" id="KW-1185">Reference proteome</keyword>
<dbReference type="InterPro" id="IPR000884">
    <property type="entry name" value="TSP1_rpt"/>
</dbReference>
<feature type="non-terminal residue" evidence="3">
    <location>
        <position position="1"/>
    </location>
</feature>
<evidence type="ECO:0000256" key="1">
    <source>
        <dbReference type="ARBA" id="ARBA00022737"/>
    </source>
</evidence>
<dbReference type="Proteomes" id="UP001164746">
    <property type="component" value="Chromosome 14"/>
</dbReference>
<evidence type="ECO:0000313" key="3">
    <source>
        <dbReference type="EMBL" id="WAR26189.1"/>
    </source>
</evidence>
<dbReference type="Pfam" id="PF00090">
    <property type="entry name" value="TSP_1"/>
    <property type="match status" value="2"/>
</dbReference>
<dbReference type="Gene3D" id="2.20.100.10">
    <property type="entry name" value="Thrombospondin type-1 (TSP1) repeat"/>
    <property type="match status" value="1"/>
</dbReference>
<dbReference type="InterPro" id="IPR036383">
    <property type="entry name" value="TSP1_rpt_sf"/>
</dbReference>
<protein>
    <submittedName>
        <fullName evidence="3">MLP-like protein</fullName>
    </submittedName>
</protein>
<dbReference type="EMBL" id="CP111025">
    <property type="protein sequence ID" value="WAR26189.1"/>
    <property type="molecule type" value="Genomic_DNA"/>
</dbReference>
<dbReference type="SUPFAM" id="SSF82895">
    <property type="entry name" value="TSP-1 type 1 repeat"/>
    <property type="match status" value="1"/>
</dbReference>
<reference evidence="3" key="1">
    <citation type="submission" date="2022-11" db="EMBL/GenBank/DDBJ databases">
        <title>Centuries of genome instability and evolution in soft-shell clam transmissible cancer (bioRxiv).</title>
        <authorList>
            <person name="Hart S.F.M."/>
            <person name="Yonemitsu M.A."/>
            <person name="Giersch R.M."/>
            <person name="Beal B.F."/>
            <person name="Arriagada G."/>
            <person name="Davis B.W."/>
            <person name="Ostrander E.A."/>
            <person name="Goff S.P."/>
            <person name="Metzger M.J."/>
        </authorList>
    </citation>
    <scope>NUCLEOTIDE SEQUENCE</scope>
    <source>
        <strain evidence="3">MELC-2E11</strain>
        <tissue evidence="3">Siphon/mantle</tissue>
    </source>
</reference>
<proteinExistence type="predicted"/>
<dbReference type="InterPro" id="IPR052065">
    <property type="entry name" value="Compl_asym_regulator"/>
</dbReference>
<dbReference type="PANTHER" id="PTHR22906">
    <property type="entry name" value="PROPERDIN"/>
    <property type="match status" value="1"/>
</dbReference>
<name>A0ABY7FY06_MYAAR</name>
<accession>A0ABY7FY06</accession>
<keyword evidence="1" id="KW-0677">Repeat</keyword>
<sequence length="213" mass="23131">CNNNRFRKRACDHPAPQNNGTDCVGEKLQNETCVRGNNDNCPVNGNWSAWVVSSECSATCGDAYRTLSRTCTDPAPKNGGEDCSGSSEEKQKCPYRFLVSISSCVAKCIFLSQLTAAGRTGQNGRSVQSRVKDRVLSQETEHVTTQLPCSEGPSVRVMGMQRGIVHQLTNAQLMAVTQSGTNGDTVLCLVMTALVEGIRYYPHLGEWHSGVIQ</sequence>
<dbReference type="PANTHER" id="PTHR22906:SF21">
    <property type="entry name" value="SEMA DOMAIN-CONTAINING PROTEIN"/>
    <property type="match status" value="1"/>
</dbReference>
<evidence type="ECO:0000313" key="4">
    <source>
        <dbReference type="Proteomes" id="UP001164746"/>
    </source>
</evidence>
<gene>
    <name evidence="3" type="ORF">MAR_011893</name>
</gene>
<dbReference type="SMART" id="SM00209">
    <property type="entry name" value="TSP1"/>
    <property type="match status" value="1"/>
</dbReference>
<evidence type="ECO:0000256" key="2">
    <source>
        <dbReference type="ARBA" id="ARBA00023157"/>
    </source>
</evidence>
<keyword evidence="2" id="KW-1015">Disulfide bond</keyword>